<organism evidence="2 3">
    <name type="scientific">Paratrimastix pyriformis</name>
    <dbReference type="NCBI Taxonomy" id="342808"/>
    <lineage>
        <taxon>Eukaryota</taxon>
        <taxon>Metamonada</taxon>
        <taxon>Preaxostyla</taxon>
        <taxon>Paratrimastigidae</taxon>
        <taxon>Paratrimastix</taxon>
    </lineage>
</organism>
<dbReference type="Proteomes" id="UP001141327">
    <property type="component" value="Unassembled WGS sequence"/>
</dbReference>
<sequence length="70" mass="8025">MALPEVHQDDQPSRPQGGPSDPTTACDQRSMWEKWTKKISWLNQAVLPASTILLNNLDRDPKLVYFDEPF</sequence>
<keyword evidence="3" id="KW-1185">Reference proteome</keyword>
<dbReference type="EMBL" id="JAPMOS010000150">
    <property type="protein sequence ID" value="KAJ4454518.1"/>
    <property type="molecule type" value="Genomic_DNA"/>
</dbReference>
<protein>
    <submittedName>
        <fullName evidence="2">Uncharacterized protein</fullName>
    </submittedName>
</protein>
<evidence type="ECO:0000313" key="3">
    <source>
        <dbReference type="Proteomes" id="UP001141327"/>
    </source>
</evidence>
<proteinExistence type="predicted"/>
<feature type="region of interest" description="Disordered" evidence="1">
    <location>
        <begin position="1"/>
        <end position="27"/>
    </location>
</feature>
<feature type="compositionally biased region" description="Basic and acidic residues" evidence="1">
    <location>
        <begin position="1"/>
        <end position="12"/>
    </location>
</feature>
<gene>
    <name evidence="2" type="ORF">PAPYR_10741</name>
</gene>
<reference evidence="2" key="1">
    <citation type="journal article" date="2022" name="bioRxiv">
        <title>Genomics of Preaxostyla Flagellates Illuminates Evolutionary Transitions and the Path Towards Mitochondrial Loss.</title>
        <authorList>
            <person name="Novak L.V.F."/>
            <person name="Treitli S.C."/>
            <person name="Pyrih J."/>
            <person name="Halakuc P."/>
            <person name="Pipaliya S.V."/>
            <person name="Vacek V."/>
            <person name="Brzon O."/>
            <person name="Soukal P."/>
            <person name="Eme L."/>
            <person name="Dacks J.B."/>
            <person name="Karnkowska A."/>
            <person name="Elias M."/>
            <person name="Hampl V."/>
        </authorList>
    </citation>
    <scope>NUCLEOTIDE SEQUENCE</scope>
    <source>
        <strain evidence="2">RCP-MX</strain>
    </source>
</reference>
<evidence type="ECO:0000313" key="2">
    <source>
        <dbReference type="EMBL" id="KAJ4454518.1"/>
    </source>
</evidence>
<comment type="caution">
    <text evidence="2">The sequence shown here is derived from an EMBL/GenBank/DDBJ whole genome shotgun (WGS) entry which is preliminary data.</text>
</comment>
<evidence type="ECO:0000256" key="1">
    <source>
        <dbReference type="SAM" id="MobiDB-lite"/>
    </source>
</evidence>
<name>A0ABQ8U929_9EUKA</name>
<accession>A0ABQ8U929</accession>